<reference evidence="3" key="1">
    <citation type="journal article" date="2022" name="Cell">
        <title>Design, construction, and in vivo augmentation of a complex gut microbiome.</title>
        <authorList>
            <person name="Cheng A.G."/>
            <person name="Ho P.Y."/>
            <person name="Aranda-Diaz A."/>
            <person name="Jain S."/>
            <person name="Yu F.B."/>
            <person name="Meng X."/>
            <person name="Wang M."/>
            <person name="Iakiviak M."/>
            <person name="Nagashima K."/>
            <person name="Zhao A."/>
            <person name="Murugkar P."/>
            <person name="Patil A."/>
            <person name="Atabakhsh K."/>
            <person name="Weakley A."/>
            <person name="Yan J."/>
            <person name="Brumbaugh A.R."/>
            <person name="Higginbottom S."/>
            <person name="Dimas A."/>
            <person name="Shiver A.L."/>
            <person name="Deutschbauer A."/>
            <person name="Neff N."/>
            <person name="Sonnenburg J.L."/>
            <person name="Huang K.C."/>
            <person name="Fischbach M.A."/>
        </authorList>
    </citation>
    <scope>NUCLEOTIDE SEQUENCE</scope>
    <source>
        <strain evidence="3">JC50</strain>
    </source>
</reference>
<dbReference type="PROSITE" id="PS51257">
    <property type="entry name" value="PROKAR_LIPOPROTEIN"/>
    <property type="match status" value="1"/>
</dbReference>
<dbReference type="PANTHER" id="PTHR10963:SF55">
    <property type="entry name" value="GLYCOSIDE HYDROLASE FAMILY 16 PROTEIN"/>
    <property type="match status" value="1"/>
</dbReference>
<dbReference type="Gene3D" id="2.60.120.200">
    <property type="match status" value="1"/>
</dbReference>
<dbReference type="EMBL" id="CP102252">
    <property type="protein sequence ID" value="UWN64601.1"/>
    <property type="molecule type" value="Genomic_DNA"/>
</dbReference>
<dbReference type="RefSeq" id="WP_141418229.1">
    <property type="nucleotide sequence ID" value="NZ_CP102252.1"/>
</dbReference>
<name>A0ABY5V4P4_9BACT</name>
<dbReference type="PANTHER" id="PTHR10963">
    <property type="entry name" value="GLYCOSYL HYDROLASE-RELATED"/>
    <property type="match status" value="1"/>
</dbReference>
<accession>A0ABY5V4P4</accession>
<keyword evidence="3" id="KW-0378">Hydrolase</keyword>
<protein>
    <submittedName>
        <fullName evidence="3">Glycoside hydrolase family 16 protein</fullName>
    </submittedName>
</protein>
<dbReference type="InterPro" id="IPR050546">
    <property type="entry name" value="Glycosyl_Hydrlase_16"/>
</dbReference>
<evidence type="ECO:0000313" key="3">
    <source>
        <dbReference type="EMBL" id="UWN64601.1"/>
    </source>
</evidence>
<keyword evidence="4" id="KW-1185">Reference proteome</keyword>
<dbReference type="InterPro" id="IPR000757">
    <property type="entry name" value="Beta-glucanase-like"/>
</dbReference>
<evidence type="ECO:0000259" key="2">
    <source>
        <dbReference type="PROSITE" id="PS51762"/>
    </source>
</evidence>
<dbReference type="GO" id="GO:0016787">
    <property type="term" value="F:hydrolase activity"/>
    <property type="evidence" value="ECO:0007669"/>
    <property type="project" value="UniProtKB-KW"/>
</dbReference>
<organism evidence="3 4">
    <name type="scientific">Alistipes senegalensis JC50</name>
    <dbReference type="NCBI Taxonomy" id="1033732"/>
    <lineage>
        <taxon>Bacteria</taxon>
        <taxon>Pseudomonadati</taxon>
        <taxon>Bacteroidota</taxon>
        <taxon>Bacteroidia</taxon>
        <taxon>Bacteroidales</taxon>
        <taxon>Rikenellaceae</taxon>
        <taxon>Alistipes</taxon>
    </lineage>
</organism>
<evidence type="ECO:0000256" key="1">
    <source>
        <dbReference type="ARBA" id="ARBA00006865"/>
    </source>
</evidence>
<dbReference type="InterPro" id="IPR013320">
    <property type="entry name" value="ConA-like_dom_sf"/>
</dbReference>
<sequence>MKTRFGIPFFLLIASCSSDPTVMSDDFVAGQCYDLTGDPTTVGMHYLEFADGGAPFTEGFYYGGAEKTYKVHANIPWKVSTNRREAVITIVDNETFKVKLPKSIACAPRTLTVTLSPSTEISEVSPKTFSTVWGSPVWSGGDGWSLDSETGSATLTINNAAGRLFSIDKYKYGYFEWTFSNVNISQGDLSIVGGKINTNNEPYLMFSYGNKNAYTAYGMVNNPTKIYFGNDNGWLPLYTAIFQAGYPTINNLKKIRLMITPYDGKGGNYAKGIRRRIWINDVLVIDDWNGGDIWQGTHDGLPYDFGIDSGTGMITCNTFVADPNYWNYSIPSETENEIIFYDDFDQADGLDYDSWSHVPYGTAAWQIYMSGSPDQAYVKDGKLILTIEKKDGKVVSGGIKTQGKKWFNNCRIEVCARFVEDAGSIGQAIWLMPEPMYQIYPGWPHGGEIDIMEHSYLNDYVQQTLHSHYIDIYQETPSGKAAYADYNKGTFNVYSADLTDEEIVFYTNDKETMRYANQHFPNESELMQWPFRGQYYLILSIGAAGRSEVQDADIPSFMEVDWVRVTRLGN</sequence>
<comment type="similarity">
    <text evidence="1">Belongs to the glycosyl hydrolase 16 family.</text>
</comment>
<dbReference type="CDD" id="cd08023">
    <property type="entry name" value="GH16_laminarinase_like"/>
    <property type="match status" value="1"/>
</dbReference>
<dbReference type="SUPFAM" id="SSF49899">
    <property type="entry name" value="Concanavalin A-like lectins/glucanases"/>
    <property type="match status" value="1"/>
</dbReference>
<feature type="domain" description="GH16" evidence="2">
    <location>
        <begin position="323"/>
        <end position="570"/>
    </location>
</feature>
<dbReference type="Proteomes" id="UP001058267">
    <property type="component" value="Chromosome"/>
</dbReference>
<evidence type="ECO:0000313" key="4">
    <source>
        <dbReference type="Proteomes" id="UP001058267"/>
    </source>
</evidence>
<dbReference type="PROSITE" id="PS51762">
    <property type="entry name" value="GH16_2"/>
    <property type="match status" value="1"/>
</dbReference>
<proteinExistence type="inferred from homology"/>
<gene>
    <name evidence="3" type="ORF">NQ519_12715</name>
</gene>